<sequence length="158" mass="17880">MLALCDRFETENTDTIDSLKLQREDLQRKISKMAELAIELDDMTIITEKLRDMKNALSKLNHDIEEETKRIKAITTGSLKDIDRTTKEGMIETQLLIKGVLKEIVIDAAKRRCKVTFHNGKVIDLPITENPSEDVTEAIQSLSEVTERGLIDVDVVAI</sequence>
<dbReference type="AlphaFoldDB" id="A0A376P3L9"/>
<protein>
    <submittedName>
        <fullName evidence="2">Recombinase</fullName>
    </submittedName>
</protein>
<proteinExistence type="predicted"/>
<name>A0A376P3L9_ECOLX</name>
<reference evidence="2 3" key="1">
    <citation type="submission" date="2018-06" db="EMBL/GenBank/DDBJ databases">
        <authorList>
            <consortium name="Pathogen Informatics"/>
            <person name="Doyle S."/>
        </authorList>
    </citation>
    <scope>NUCLEOTIDE SEQUENCE [LARGE SCALE GENOMIC DNA]</scope>
    <source>
        <strain evidence="2 3">NCTC11341</strain>
    </source>
</reference>
<evidence type="ECO:0000256" key="1">
    <source>
        <dbReference type="SAM" id="Coils"/>
    </source>
</evidence>
<evidence type="ECO:0000313" key="2">
    <source>
        <dbReference type="EMBL" id="STH73138.1"/>
    </source>
</evidence>
<feature type="coiled-coil region" evidence="1">
    <location>
        <begin position="16"/>
        <end position="70"/>
    </location>
</feature>
<keyword evidence="1" id="KW-0175">Coiled coil</keyword>
<dbReference type="EMBL" id="UGBT01000002">
    <property type="protein sequence ID" value="STH73138.1"/>
    <property type="molecule type" value="Genomic_DNA"/>
</dbReference>
<organism evidence="2 3">
    <name type="scientific">Escherichia coli</name>
    <dbReference type="NCBI Taxonomy" id="562"/>
    <lineage>
        <taxon>Bacteria</taxon>
        <taxon>Pseudomonadati</taxon>
        <taxon>Pseudomonadota</taxon>
        <taxon>Gammaproteobacteria</taxon>
        <taxon>Enterobacterales</taxon>
        <taxon>Enterobacteriaceae</taxon>
        <taxon>Escherichia</taxon>
    </lineage>
</organism>
<accession>A0A376P3L9</accession>
<gene>
    <name evidence="2" type="ORF">NCTC11341_04839</name>
</gene>
<dbReference type="Proteomes" id="UP000254428">
    <property type="component" value="Unassembled WGS sequence"/>
</dbReference>
<evidence type="ECO:0000313" key="3">
    <source>
        <dbReference type="Proteomes" id="UP000254428"/>
    </source>
</evidence>